<evidence type="ECO:0000313" key="3">
    <source>
        <dbReference type="Proteomes" id="UP000237631"/>
    </source>
</evidence>
<dbReference type="STRING" id="357750.A0A2S6BWX1"/>
<dbReference type="EMBL" id="PNEN01001729">
    <property type="protein sequence ID" value="PPJ51966.1"/>
    <property type="molecule type" value="Genomic_DNA"/>
</dbReference>
<dbReference type="AlphaFoldDB" id="A0A2S6BWX1"/>
<name>A0A2S6BWX1_9PEZI</name>
<gene>
    <name evidence="2" type="ORF">CBER1_10082</name>
</gene>
<dbReference type="Proteomes" id="UP000237631">
    <property type="component" value="Unassembled WGS sequence"/>
</dbReference>
<sequence>MLPTRRAARSPILGESKRTPGSSRIFNHADNIEGWMREDHEDKWGFVIYRCTYSNDSDWQIFLDRYTHFMRNTLEFYNGLEIFDRLDITVIEDQQTLQGASSAAVREHFKAWSDEHYPERSNDPWYNNQRVKYCICVDEACLRSVAKVAQYIRGRDRGGGFVDLVWKNWVFSKREDEEGELEGREPIGGVKAKDVGFMHVTLDFVVGIWCHLRYEDVWEDEYRRPPYGADGDVGREYLCAD</sequence>
<reference evidence="3" key="1">
    <citation type="journal article" date="2017" name="bioRxiv">
        <title>Conservation of a gene cluster reveals novel cercosporin biosynthetic mechanisms and extends production to the genus Colletotrichum.</title>
        <authorList>
            <person name="de Jonge R."/>
            <person name="Ebert M.K."/>
            <person name="Huitt-Roehl C.R."/>
            <person name="Pal P."/>
            <person name="Suttle J.C."/>
            <person name="Spanner R.E."/>
            <person name="Neubauer J.D."/>
            <person name="Jurick W.M.II."/>
            <person name="Stott K.A."/>
            <person name="Secor G.A."/>
            <person name="Thomma B.P.H.J."/>
            <person name="Van de Peer Y."/>
            <person name="Townsend C.A."/>
            <person name="Bolton M.D."/>
        </authorList>
    </citation>
    <scope>NUCLEOTIDE SEQUENCE [LARGE SCALE GENOMIC DNA]</scope>
    <source>
        <strain evidence="3">CBS538.71</strain>
    </source>
</reference>
<proteinExistence type="predicted"/>
<accession>A0A2S6BWX1</accession>
<evidence type="ECO:0000256" key="1">
    <source>
        <dbReference type="SAM" id="MobiDB-lite"/>
    </source>
</evidence>
<organism evidence="2 3">
    <name type="scientific">Cercospora berteroae</name>
    <dbReference type="NCBI Taxonomy" id="357750"/>
    <lineage>
        <taxon>Eukaryota</taxon>
        <taxon>Fungi</taxon>
        <taxon>Dikarya</taxon>
        <taxon>Ascomycota</taxon>
        <taxon>Pezizomycotina</taxon>
        <taxon>Dothideomycetes</taxon>
        <taxon>Dothideomycetidae</taxon>
        <taxon>Mycosphaerellales</taxon>
        <taxon>Mycosphaerellaceae</taxon>
        <taxon>Cercospora</taxon>
    </lineage>
</organism>
<protein>
    <submittedName>
        <fullName evidence="2">Uncharacterized protein</fullName>
    </submittedName>
</protein>
<keyword evidence="3" id="KW-1185">Reference proteome</keyword>
<dbReference type="OrthoDB" id="3650369at2759"/>
<comment type="caution">
    <text evidence="2">The sequence shown here is derived from an EMBL/GenBank/DDBJ whole genome shotgun (WGS) entry which is preliminary data.</text>
</comment>
<feature type="region of interest" description="Disordered" evidence="1">
    <location>
        <begin position="1"/>
        <end position="21"/>
    </location>
</feature>
<evidence type="ECO:0000313" key="2">
    <source>
        <dbReference type="EMBL" id="PPJ51966.1"/>
    </source>
</evidence>